<evidence type="ECO:0000256" key="9">
    <source>
        <dbReference type="ARBA" id="ARBA00022989"/>
    </source>
</evidence>
<evidence type="ECO:0000256" key="10">
    <source>
        <dbReference type="ARBA" id="ARBA00023065"/>
    </source>
</evidence>
<keyword evidence="2" id="KW-0813">Transport</keyword>
<evidence type="ECO:0000256" key="6">
    <source>
        <dbReference type="ARBA" id="ARBA00022837"/>
    </source>
</evidence>
<dbReference type="Gene3D" id="1.10.238.10">
    <property type="entry name" value="EF-hand"/>
    <property type="match status" value="1"/>
</dbReference>
<evidence type="ECO:0000256" key="5">
    <source>
        <dbReference type="ARBA" id="ARBA00022826"/>
    </source>
</evidence>
<dbReference type="PROSITE" id="PS50222">
    <property type="entry name" value="EF_HAND_2"/>
    <property type="match status" value="2"/>
</dbReference>
<dbReference type="PRINTS" id="PR00169">
    <property type="entry name" value="KCHANNEL"/>
</dbReference>
<dbReference type="InterPro" id="IPR011992">
    <property type="entry name" value="EF-hand-dom_pair"/>
</dbReference>
<keyword evidence="11 14" id="KW-0472">Membrane</keyword>
<keyword evidence="5" id="KW-0631">Potassium channel</keyword>
<dbReference type="SUPFAM" id="SSF47473">
    <property type="entry name" value="EF-hand"/>
    <property type="match status" value="1"/>
</dbReference>
<feature type="transmembrane region" description="Helical" evidence="14">
    <location>
        <begin position="275"/>
        <end position="293"/>
    </location>
</feature>
<feature type="domain" description="EF-hand" evidence="15">
    <location>
        <begin position="551"/>
        <end position="586"/>
    </location>
</feature>
<evidence type="ECO:0000256" key="3">
    <source>
        <dbReference type="ARBA" id="ARBA00022538"/>
    </source>
</evidence>
<keyword evidence="12" id="KW-0407">Ion channel</keyword>
<feature type="domain" description="EF-hand" evidence="15">
    <location>
        <begin position="515"/>
        <end position="550"/>
    </location>
</feature>
<evidence type="ECO:0000256" key="7">
    <source>
        <dbReference type="ARBA" id="ARBA00022882"/>
    </source>
</evidence>
<protein>
    <recommendedName>
        <fullName evidence="15">EF-hand domain-containing protein</fullName>
    </recommendedName>
</protein>
<dbReference type="Proteomes" id="UP001189429">
    <property type="component" value="Unassembled WGS sequence"/>
</dbReference>
<evidence type="ECO:0000259" key="15">
    <source>
        <dbReference type="PROSITE" id="PS50222"/>
    </source>
</evidence>
<keyword evidence="3" id="KW-0633">Potassium transport</keyword>
<dbReference type="PANTHER" id="PTHR11537:SF254">
    <property type="entry name" value="POTASSIUM VOLTAGE-GATED CHANNEL PROTEIN SHAB"/>
    <property type="match status" value="1"/>
</dbReference>
<feature type="transmembrane region" description="Helical" evidence="14">
    <location>
        <begin position="470"/>
        <end position="491"/>
    </location>
</feature>
<dbReference type="InterPro" id="IPR005821">
    <property type="entry name" value="Ion_trans_dom"/>
</dbReference>
<evidence type="ECO:0000256" key="2">
    <source>
        <dbReference type="ARBA" id="ARBA00022448"/>
    </source>
</evidence>
<keyword evidence="17" id="KW-1185">Reference proteome</keyword>
<accession>A0ABN9PG98</accession>
<keyword evidence="10" id="KW-0406">Ion transport</keyword>
<sequence>METMHLHMLKEQGAHACTQHTLSEDAVSEPQGRLNYKRARASIKVQERRIGSIYDLCDDGLNYKTEKQRASRHLMLRQASDESVGPAAMARQMNDRNSDGSASRPSNERNHGEVRVVRTQGEETLPNNVRRERQASFVSRTTSFASSVPRVGNADSDSDGELKKEKRAADILVRQIRRASTMHDEIFGDPEIESVSRSGNLGTGSVDRGLFRGSMMGSFFQGGTTGIRSSMRKGVTKGLSVLAPSFWHKVANRSETAETVWTFFEEPETTWVATVYQNVACVFILLTCLIPVLQTLPEKPLSNEAYFWISTVTDALFMVELCVRFAVCPSSKNFFLGFYNLLDIAIIGPFILRCVVYKSIQDDDGGDITTGEDILLCVVPVMRMIKALRSIPNFVLLWHTLKVATPSMAVPMYMLSLTIVIFSSAFYVIEPRTNIISMPHAMWFVVVTISTVGYGDLYPVTDLGRLCTSVLIFCGLLFMAMPIAIVGGAFLETWKNRVRILAIGRIHRRLSQWGYTEDDLKILFKTFDADFNNLLDFREFSKMVETMRLGLSEENVVRLFSVFDVDGDDALDMDEFVGGIGLNKPGQMFIIF</sequence>
<gene>
    <name evidence="16" type="ORF">PCOR1329_LOCUS1556</name>
</gene>
<comment type="subcellular location">
    <subcellularLocation>
        <location evidence="1">Membrane</location>
        <topology evidence="1">Multi-pass membrane protein</topology>
    </subcellularLocation>
</comment>
<evidence type="ECO:0000313" key="17">
    <source>
        <dbReference type="Proteomes" id="UP001189429"/>
    </source>
</evidence>
<feature type="transmembrane region" description="Helical" evidence="14">
    <location>
        <begin position="441"/>
        <end position="458"/>
    </location>
</feature>
<keyword evidence="6" id="KW-0106">Calcium</keyword>
<dbReference type="InterPro" id="IPR018247">
    <property type="entry name" value="EF_Hand_1_Ca_BS"/>
</dbReference>
<evidence type="ECO:0000256" key="1">
    <source>
        <dbReference type="ARBA" id="ARBA00004141"/>
    </source>
</evidence>
<dbReference type="InterPro" id="IPR002048">
    <property type="entry name" value="EF_hand_dom"/>
</dbReference>
<dbReference type="CDD" id="cd00051">
    <property type="entry name" value="EFh"/>
    <property type="match status" value="1"/>
</dbReference>
<proteinExistence type="predicted"/>
<dbReference type="InterPro" id="IPR028325">
    <property type="entry name" value="VG_K_chnl"/>
</dbReference>
<keyword evidence="9 14" id="KW-1133">Transmembrane helix</keyword>
<feature type="transmembrane region" description="Helical" evidence="14">
    <location>
        <begin position="305"/>
        <end position="327"/>
    </location>
</feature>
<feature type="region of interest" description="Disordered" evidence="13">
    <location>
        <begin position="76"/>
        <end position="115"/>
    </location>
</feature>
<reference evidence="16" key="1">
    <citation type="submission" date="2023-10" db="EMBL/GenBank/DDBJ databases">
        <authorList>
            <person name="Chen Y."/>
            <person name="Shah S."/>
            <person name="Dougan E. K."/>
            <person name="Thang M."/>
            <person name="Chan C."/>
        </authorList>
    </citation>
    <scope>NUCLEOTIDE SEQUENCE [LARGE SCALE GENOMIC DNA]</scope>
</reference>
<comment type="caution">
    <text evidence="16">The sequence shown here is derived from an EMBL/GenBank/DDBJ whole genome shotgun (WGS) entry which is preliminary data.</text>
</comment>
<name>A0ABN9PG98_9DINO</name>
<dbReference type="Gene3D" id="1.20.120.350">
    <property type="entry name" value="Voltage-gated potassium channels. Chain C"/>
    <property type="match status" value="1"/>
</dbReference>
<dbReference type="PROSITE" id="PS00018">
    <property type="entry name" value="EF_HAND_1"/>
    <property type="match status" value="1"/>
</dbReference>
<dbReference type="Pfam" id="PF00520">
    <property type="entry name" value="Ion_trans"/>
    <property type="match status" value="1"/>
</dbReference>
<feature type="transmembrane region" description="Helical" evidence="14">
    <location>
        <begin position="334"/>
        <end position="352"/>
    </location>
</feature>
<evidence type="ECO:0000256" key="14">
    <source>
        <dbReference type="SAM" id="Phobius"/>
    </source>
</evidence>
<feature type="transmembrane region" description="Helical" evidence="14">
    <location>
        <begin position="410"/>
        <end position="429"/>
    </location>
</feature>
<evidence type="ECO:0000256" key="12">
    <source>
        <dbReference type="ARBA" id="ARBA00023303"/>
    </source>
</evidence>
<evidence type="ECO:0000256" key="11">
    <source>
        <dbReference type="ARBA" id="ARBA00023136"/>
    </source>
</evidence>
<evidence type="ECO:0000256" key="8">
    <source>
        <dbReference type="ARBA" id="ARBA00022958"/>
    </source>
</evidence>
<keyword evidence="8" id="KW-0630">Potassium</keyword>
<evidence type="ECO:0000313" key="16">
    <source>
        <dbReference type="EMBL" id="CAK0790226.1"/>
    </source>
</evidence>
<dbReference type="PANTHER" id="PTHR11537">
    <property type="entry name" value="VOLTAGE-GATED POTASSIUM CHANNEL"/>
    <property type="match status" value="1"/>
</dbReference>
<organism evidence="16 17">
    <name type="scientific">Prorocentrum cordatum</name>
    <dbReference type="NCBI Taxonomy" id="2364126"/>
    <lineage>
        <taxon>Eukaryota</taxon>
        <taxon>Sar</taxon>
        <taxon>Alveolata</taxon>
        <taxon>Dinophyceae</taxon>
        <taxon>Prorocentrales</taxon>
        <taxon>Prorocentraceae</taxon>
        <taxon>Prorocentrum</taxon>
    </lineage>
</organism>
<feature type="compositionally biased region" description="Basic and acidic residues" evidence="13">
    <location>
        <begin position="106"/>
        <end position="115"/>
    </location>
</feature>
<keyword evidence="7" id="KW-0851">Voltage-gated channel</keyword>
<dbReference type="SUPFAM" id="SSF81324">
    <property type="entry name" value="Voltage-gated potassium channels"/>
    <property type="match status" value="1"/>
</dbReference>
<dbReference type="InterPro" id="IPR027359">
    <property type="entry name" value="Volt_channel_dom_sf"/>
</dbReference>
<evidence type="ECO:0000256" key="4">
    <source>
        <dbReference type="ARBA" id="ARBA00022692"/>
    </source>
</evidence>
<dbReference type="Gene3D" id="1.10.287.70">
    <property type="match status" value="1"/>
</dbReference>
<dbReference type="EMBL" id="CAUYUJ010000380">
    <property type="protein sequence ID" value="CAK0790226.1"/>
    <property type="molecule type" value="Genomic_DNA"/>
</dbReference>
<evidence type="ECO:0000256" key="13">
    <source>
        <dbReference type="SAM" id="MobiDB-lite"/>
    </source>
</evidence>
<keyword evidence="4 14" id="KW-0812">Transmembrane</keyword>